<dbReference type="FunFam" id="2.60.40.1120:FF:000003">
    <property type="entry name" value="Outer membrane protein Omp121"/>
    <property type="match status" value="1"/>
</dbReference>
<dbReference type="PROSITE" id="PS52016">
    <property type="entry name" value="TONB_DEPENDENT_REC_3"/>
    <property type="match status" value="1"/>
</dbReference>
<dbReference type="OrthoDB" id="721000at2"/>
<evidence type="ECO:0000256" key="5">
    <source>
        <dbReference type="SAM" id="SignalP"/>
    </source>
</evidence>
<dbReference type="PATRIC" id="fig|742726.3.peg.2831"/>
<dbReference type="Pfam" id="PF13715">
    <property type="entry name" value="CarbopepD_reg_2"/>
    <property type="match status" value="1"/>
</dbReference>
<dbReference type="InterPro" id="IPR037066">
    <property type="entry name" value="Plug_dom_sf"/>
</dbReference>
<keyword evidence="8" id="KW-1185">Reference proteome</keyword>
<evidence type="ECO:0000259" key="6">
    <source>
        <dbReference type="SMART" id="SM00965"/>
    </source>
</evidence>
<name>K0WUZ8_9BACT</name>
<keyword evidence="4" id="KW-1134">Transmembrane beta strand</keyword>
<feature type="domain" description="Secretin/TonB short N-terminal" evidence="6">
    <location>
        <begin position="70"/>
        <end position="121"/>
    </location>
</feature>
<dbReference type="InterPro" id="IPR039426">
    <property type="entry name" value="TonB-dep_rcpt-like"/>
</dbReference>
<keyword evidence="5" id="KW-0732">Signal</keyword>
<gene>
    <name evidence="7" type="ORF">HMPREF9448_02717</name>
</gene>
<dbReference type="AlphaFoldDB" id="K0WUZ8"/>
<keyword evidence="2 4" id="KW-0472">Membrane</keyword>
<evidence type="ECO:0000256" key="2">
    <source>
        <dbReference type="ARBA" id="ARBA00023136"/>
    </source>
</evidence>
<dbReference type="Proteomes" id="UP000006044">
    <property type="component" value="Unassembled WGS sequence"/>
</dbReference>
<dbReference type="Gene3D" id="2.60.40.1120">
    <property type="entry name" value="Carboxypeptidase-like, regulatory domain"/>
    <property type="match status" value="1"/>
</dbReference>
<reference evidence="7 8" key="1">
    <citation type="submission" date="2012-08" db="EMBL/GenBank/DDBJ databases">
        <title>The Genome Sequence of Barnesiella intestinihominis YIT 11860.</title>
        <authorList>
            <consortium name="The Broad Institute Genome Sequencing Platform"/>
            <person name="Earl A."/>
            <person name="Ward D."/>
            <person name="Feldgarden M."/>
            <person name="Gevers D."/>
            <person name="Morotomi M."/>
            <person name="Walker B."/>
            <person name="Young S.K."/>
            <person name="Zeng Q."/>
            <person name="Gargeya S."/>
            <person name="Fitzgerald M."/>
            <person name="Haas B."/>
            <person name="Abouelleil A."/>
            <person name="Alvarado L."/>
            <person name="Arachchi H.M."/>
            <person name="Berlin A.M."/>
            <person name="Chapman S.B."/>
            <person name="Goldberg J."/>
            <person name="Griggs A."/>
            <person name="Gujja S."/>
            <person name="Hansen M."/>
            <person name="Howarth C."/>
            <person name="Imamovic A."/>
            <person name="Larimer J."/>
            <person name="McCowen C."/>
            <person name="Montmayeur A."/>
            <person name="Murphy C."/>
            <person name="Neiman D."/>
            <person name="Pearson M."/>
            <person name="Priest M."/>
            <person name="Roberts A."/>
            <person name="Saif S."/>
            <person name="Shea T."/>
            <person name="Sisk P."/>
            <person name="Sykes S."/>
            <person name="Wortman J."/>
            <person name="Nusbaum C."/>
            <person name="Birren B."/>
        </authorList>
    </citation>
    <scope>NUCLEOTIDE SEQUENCE [LARGE SCALE GENOMIC DNA]</scope>
    <source>
        <strain evidence="7 8">YIT 11860</strain>
    </source>
</reference>
<dbReference type="InterPro" id="IPR012910">
    <property type="entry name" value="Plug_dom"/>
</dbReference>
<feature type="chain" id="PRO_5003840355" evidence="5">
    <location>
        <begin position="37"/>
        <end position="1139"/>
    </location>
</feature>
<accession>K0WUZ8</accession>
<comment type="caution">
    <text evidence="7">The sequence shown here is derived from an EMBL/GenBank/DDBJ whole genome shotgun (WGS) entry which is preliminary data.</text>
</comment>
<evidence type="ECO:0000256" key="1">
    <source>
        <dbReference type="ARBA" id="ARBA00022448"/>
    </source>
</evidence>
<dbReference type="SUPFAM" id="SSF56935">
    <property type="entry name" value="Porins"/>
    <property type="match status" value="1"/>
</dbReference>
<protein>
    <submittedName>
        <fullName evidence="7">SusC/RagA family TonB-linked outer membrane protein</fullName>
    </submittedName>
</protein>
<keyword evidence="4" id="KW-0812">Transmembrane</keyword>
<evidence type="ECO:0000313" key="8">
    <source>
        <dbReference type="Proteomes" id="UP000006044"/>
    </source>
</evidence>
<dbReference type="FunFam" id="2.170.130.10:FF:000003">
    <property type="entry name" value="SusC/RagA family TonB-linked outer membrane protein"/>
    <property type="match status" value="1"/>
</dbReference>
<comment type="subcellular location">
    <subcellularLocation>
        <location evidence="4">Cell outer membrane</location>
        <topology evidence="4">Multi-pass membrane protein</topology>
    </subcellularLocation>
</comment>
<feature type="signal peptide" evidence="5">
    <location>
        <begin position="1"/>
        <end position="36"/>
    </location>
</feature>
<dbReference type="eggNOG" id="COG1629">
    <property type="taxonomic scope" value="Bacteria"/>
</dbReference>
<dbReference type="NCBIfam" id="TIGR04056">
    <property type="entry name" value="OMP_RagA_SusC"/>
    <property type="match status" value="1"/>
</dbReference>
<keyword evidence="1 4" id="KW-0813">Transport</keyword>
<evidence type="ECO:0000256" key="4">
    <source>
        <dbReference type="PROSITE-ProRule" id="PRU01360"/>
    </source>
</evidence>
<dbReference type="NCBIfam" id="TIGR04057">
    <property type="entry name" value="SusC_RagA_signa"/>
    <property type="match status" value="1"/>
</dbReference>
<dbReference type="InterPro" id="IPR011662">
    <property type="entry name" value="Secretin/TonB_short_N"/>
</dbReference>
<keyword evidence="3 4" id="KW-0998">Cell outer membrane</keyword>
<comment type="similarity">
    <text evidence="4">Belongs to the TonB-dependent receptor family.</text>
</comment>
<dbReference type="GO" id="GO:0009279">
    <property type="term" value="C:cell outer membrane"/>
    <property type="evidence" value="ECO:0007669"/>
    <property type="project" value="UniProtKB-SubCell"/>
</dbReference>
<dbReference type="SMART" id="SM00965">
    <property type="entry name" value="STN"/>
    <property type="match status" value="1"/>
</dbReference>
<dbReference type="HOGENOM" id="CLU_004317_1_0_10"/>
<dbReference type="SUPFAM" id="SSF49464">
    <property type="entry name" value="Carboxypeptidase regulatory domain-like"/>
    <property type="match status" value="1"/>
</dbReference>
<dbReference type="Gene3D" id="2.170.130.10">
    <property type="entry name" value="TonB-dependent receptor, plug domain"/>
    <property type="match status" value="1"/>
</dbReference>
<proteinExistence type="inferred from homology"/>
<dbReference type="EMBL" id="ADLE01000018">
    <property type="protein sequence ID" value="EJZ62036.1"/>
    <property type="molecule type" value="Genomic_DNA"/>
</dbReference>
<evidence type="ECO:0000256" key="3">
    <source>
        <dbReference type="ARBA" id="ARBA00023237"/>
    </source>
</evidence>
<dbReference type="Pfam" id="PF07660">
    <property type="entry name" value="STN"/>
    <property type="match status" value="1"/>
</dbReference>
<evidence type="ECO:0000313" key="7">
    <source>
        <dbReference type="EMBL" id="EJZ62036.1"/>
    </source>
</evidence>
<dbReference type="InterPro" id="IPR023996">
    <property type="entry name" value="TonB-dep_OMP_SusC/RagA"/>
</dbReference>
<dbReference type="InterPro" id="IPR008969">
    <property type="entry name" value="CarboxyPept-like_regulatory"/>
</dbReference>
<dbReference type="InterPro" id="IPR023997">
    <property type="entry name" value="TonB-dep_OMP_SusC/RagA_CS"/>
</dbReference>
<sequence>MNFISILKGRKQQFLPKNLLIIKICSLLLVCCNVMAFGADNHTRDPLVSVNMKNATLESVLNYIEETTSYSFLYNKQQVDVGQRIDISQKDQPISVILDILFKGSDITYSINGKQIVLSKSRSNASSKVDKRLLTGTVIDSKGEAVIGANVIVKGEKSGKATDIEGNFSIEVPDKGVLLVSYIGFQPQEVSYGTKKNVTVVLQENNTSLDEVVVVGFGKQKKESVIGAIQSVKASELRVPTTNLTNTFAGRIAGVISVQKTGEPGADGANFWIRGVSTFASGSAQNALILIDGTESSTYDLNALAPETIESFSVLKDATATALYGSRGANGVLLVTTKSGRMNQKPTINVRVEGRMSMPTQIPELADGVTYMKMFNEAIEARTPGANPQFTDDQIQGTIENRNPYLYPNNDWYDIIFKDVTFNQAANINVSGGSKNMDYFVSATFNNDMGLVQEAKENPLKNNIQNLRYSFQANVNTHISSTTKMGVKLNVQIQDYKGPYNSINTIFNRVMWAQPTYFPVKFPQIEGTNYIAWGNKSGGAQLNRYPNPYAELASGIKEMFRITTMATFNIDQDLKFITKGLSVKGLFSMKHFSSTTLNRTYTPYYFEIDPNTIVTDPITGNQSWKLRNVNNDGTDAFSFTKAYSGDRLFNFNVSLDYQRKFADLHDISAQLIYLQRGVYSSNPANYNSSLGELNQGMAGRFTYDFDKRYFFEFNFGYNGSDNFAKGKRFGFFPSYALGYIISNEDFFAPLNKTISLLKLRGSYGTVGNSNSSVRFPGYTNVNMNGAGYAFGEDFKATEAGAIITTYGNENATWEVAKKANVGIELGLFDQKFLLIADYFHENRDKILMTRQTISPTIGIGDANPVANVGKVTNRGVDMSLEYNHAFSKDIVLSVKGNFTYAVNKILEKDEPHYPFSYQYERGGALNRVGPAYIALGLFKDEEDIKNSPSQEAIMPNIKPGDIKYQDLNEDGVVNEYDRTYIGNPYIPQIVYGFGASFQYKNWDFSVFFQGAGKVSIYLDDIHPFDIYHKNVLKFVADDYWSASNPNPNAKYPRLAHNVDNTNTYQKSTFWLRDGSFLRLKNAEIGYSYKFMRAYIAGSNLLTFTGFKYWDPEIGGGSNSGNGLVYPLQRVFNLGVQFNF</sequence>
<dbReference type="Pfam" id="PF07715">
    <property type="entry name" value="Plug"/>
    <property type="match status" value="1"/>
</dbReference>
<dbReference type="STRING" id="742726.HMPREF9448_02717"/>
<organism evidence="7 8">
    <name type="scientific">Barnesiella intestinihominis YIT 11860</name>
    <dbReference type="NCBI Taxonomy" id="742726"/>
    <lineage>
        <taxon>Bacteria</taxon>
        <taxon>Pseudomonadati</taxon>
        <taxon>Bacteroidota</taxon>
        <taxon>Bacteroidia</taxon>
        <taxon>Bacteroidales</taxon>
        <taxon>Barnesiellaceae</taxon>
        <taxon>Barnesiella</taxon>
    </lineage>
</organism>